<accession>B7KIB6</accession>
<dbReference type="KEGG" id="cyc:PCC7424_5255"/>
<evidence type="ECO:0000313" key="1">
    <source>
        <dbReference type="EMBL" id="ACK73603.1"/>
    </source>
</evidence>
<name>B7KIB6_GLOC7</name>
<protein>
    <submittedName>
        <fullName evidence="1">Uncharacterized protein</fullName>
    </submittedName>
</protein>
<dbReference type="HOGENOM" id="CLU_3198813_0_0_3"/>
<reference evidence="2" key="1">
    <citation type="journal article" date="2011" name="MBio">
        <title>Novel metabolic attributes of the genus Cyanothece, comprising a group of unicellular nitrogen-fixing Cyanobacteria.</title>
        <authorList>
            <person name="Bandyopadhyay A."/>
            <person name="Elvitigala T."/>
            <person name="Welsh E."/>
            <person name="Stockel J."/>
            <person name="Liberton M."/>
            <person name="Min H."/>
            <person name="Sherman L.A."/>
            <person name="Pakrasi H.B."/>
        </authorList>
    </citation>
    <scope>NUCLEOTIDE SEQUENCE [LARGE SCALE GENOMIC DNA]</scope>
    <source>
        <strain evidence="2">PCC 7424</strain>
    </source>
</reference>
<dbReference type="Proteomes" id="UP000002384">
    <property type="component" value="Chromosome"/>
</dbReference>
<keyword evidence="2" id="KW-1185">Reference proteome</keyword>
<dbReference type="AlphaFoldDB" id="B7KIB6"/>
<proteinExistence type="predicted"/>
<sequence>MVKEKVKAYINVTQILQKSQEQNPSIPNTILLKSLFFLYVQLLKV</sequence>
<dbReference type="STRING" id="65393.PCC7424_5255"/>
<evidence type="ECO:0000313" key="2">
    <source>
        <dbReference type="Proteomes" id="UP000002384"/>
    </source>
</evidence>
<dbReference type="EMBL" id="CP001291">
    <property type="protein sequence ID" value="ACK73603.1"/>
    <property type="molecule type" value="Genomic_DNA"/>
</dbReference>
<organism evidence="1 2">
    <name type="scientific">Gloeothece citriformis (strain PCC 7424)</name>
    <name type="common">Cyanothece sp. (strain PCC 7424)</name>
    <dbReference type="NCBI Taxonomy" id="65393"/>
    <lineage>
        <taxon>Bacteria</taxon>
        <taxon>Bacillati</taxon>
        <taxon>Cyanobacteriota</taxon>
        <taxon>Cyanophyceae</taxon>
        <taxon>Oscillatoriophycideae</taxon>
        <taxon>Chroococcales</taxon>
        <taxon>Aphanothecaceae</taxon>
        <taxon>Gloeothece</taxon>
        <taxon>Gloeothece citriformis</taxon>
    </lineage>
</organism>
<gene>
    <name evidence="1" type="ordered locus">PCC7424_5255</name>
</gene>